<protein>
    <submittedName>
        <fullName evidence="2">Outer membrane beta-barrel protein</fullName>
    </submittedName>
</protein>
<reference evidence="2" key="2">
    <citation type="journal article" date="2024" name="Environ. Microbiol.">
        <title>Genome analysis and description of Tunturibacter gen. nov. expands the diversity of Terriglobia in tundra soils.</title>
        <authorList>
            <person name="Messyasz A."/>
            <person name="Mannisto M.K."/>
            <person name="Kerkhof L.J."/>
            <person name="Haggblom M.M."/>
        </authorList>
    </citation>
    <scope>NUCLEOTIDE SEQUENCE</scope>
    <source>
        <strain evidence="2">M8UP39</strain>
    </source>
</reference>
<sequence length="273" mass="29830">MLDSDSSSSSSSPDTSSEMLDERVTLPNNLQPPPRRSYGRPRYTDSQHNADGSNKYTFLIGGGFTLPTGGTHNDLTTSYNIQGGVGRNLNKNFGVIAQIDWANFGIQSNTLNNLLNTYNSIGAVDQNGNPLSQLGGSSHVWSLTLNPIYNFAQSDTTGPYVVGGFGFYHKTANFTIPGVGTYCDPYYGCYQVQANQSIDKYTSNAFGVNAGVGFTYKPSRFASARFYVEARYVFVDNQPRPYSLGSATSTYFNVFPQNSARTTYIPVTLGVRF</sequence>
<dbReference type="RefSeq" id="WP_353070796.1">
    <property type="nucleotide sequence ID" value="NZ_CP132937.1"/>
</dbReference>
<dbReference type="EMBL" id="CP132937">
    <property type="protein sequence ID" value="XCB20342.1"/>
    <property type="molecule type" value="Genomic_DNA"/>
</dbReference>
<accession>A0AAU7YUT0</accession>
<gene>
    <name evidence="2" type="ORF">RBB81_00530</name>
</gene>
<keyword evidence="2" id="KW-0614">Plasmid</keyword>
<dbReference type="InterPro" id="IPR011250">
    <property type="entry name" value="OMP/PagP_B-barrel"/>
</dbReference>
<dbReference type="AlphaFoldDB" id="A0AAU7YUT0"/>
<organism evidence="2">
    <name type="scientific">Tunturiibacter gelidiferens</name>
    <dbReference type="NCBI Taxonomy" id="3069689"/>
    <lineage>
        <taxon>Bacteria</taxon>
        <taxon>Pseudomonadati</taxon>
        <taxon>Acidobacteriota</taxon>
        <taxon>Terriglobia</taxon>
        <taxon>Terriglobales</taxon>
        <taxon>Acidobacteriaceae</taxon>
        <taxon>Tunturiibacter</taxon>
    </lineage>
</organism>
<feature type="compositionally biased region" description="Low complexity" evidence="1">
    <location>
        <begin position="1"/>
        <end position="17"/>
    </location>
</feature>
<proteinExistence type="predicted"/>
<evidence type="ECO:0000313" key="2">
    <source>
        <dbReference type="EMBL" id="XCB20342.1"/>
    </source>
</evidence>
<dbReference type="SUPFAM" id="SSF56925">
    <property type="entry name" value="OMPA-like"/>
    <property type="match status" value="1"/>
</dbReference>
<reference evidence="2" key="1">
    <citation type="submission" date="2023-08" db="EMBL/GenBank/DDBJ databases">
        <authorList>
            <person name="Messyasz A."/>
            <person name="Mannisto M.K."/>
            <person name="Kerkhof L.J."/>
            <person name="Haggblom M."/>
        </authorList>
    </citation>
    <scope>NUCLEOTIDE SEQUENCE</scope>
    <source>
        <strain evidence="2">M8UP39</strain>
        <plasmid evidence="2">unnamed</plasmid>
    </source>
</reference>
<name>A0AAU7YUT0_9BACT</name>
<geneLocation type="plasmid" evidence="2">
    <name>unnamed</name>
</geneLocation>
<dbReference type="Gene3D" id="2.40.160.20">
    <property type="match status" value="1"/>
</dbReference>
<dbReference type="KEGG" id="tgi:RBB81_00530"/>
<evidence type="ECO:0000256" key="1">
    <source>
        <dbReference type="SAM" id="MobiDB-lite"/>
    </source>
</evidence>
<feature type="region of interest" description="Disordered" evidence="1">
    <location>
        <begin position="1"/>
        <end position="51"/>
    </location>
</feature>